<comment type="caution">
    <text evidence="1">The sequence shown here is derived from an EMBL/GenBank/DDBJ whole genome shotgun (WGS) entry which is preliminary data.</text>
</comment>
<evidence type="ECO:0000313" key="1">
    <source>
        <dbReference type="EMBL" id="MBK9980929.1"/>
    </source>
</evidence>
<gene>
    <name evidence="1" type="ORF">IPP15_00655</name>
</gene>
<proteinExistence type="predicted"/>
<accession>A0A9D7STX2</accession>
<sequence>MLLVSRMLHSGNGYAGFYVKAYFGDLVFSSYEIPFTWDGKFGNEKVMPGVYVYKIQLKYMFNGKETSELFVGDVTVIR</sequence>
<reference evidence="1 2" key="1">
    <citation type="submission" date="2020-10" db="EMBL/GenBank/DDBJ databases">
        <title>Connecting structure to function with the recovery of over 1000 high-quality activated sludge metagenome-assembled genomes encoding full-length rRNA genes using long-read sequencing.</title>
        <authorList>
            <person name="Singleton C.M."/>
            <person name="Petriglieri F."/>
            <person name="Kristensen J.M."/>
            <person name="Kirkegaard R.H."/>
            <person name="Michaelsen T.Y."/>
            <person name="Andersen M.H."/>
            <person name="Karst S.M."/>
            <person name="Dueholm M.S."/>
            <person name="Nielsen P.H."/>
            <person name="Albertsen M."/>
        </authorList>
    </citation>
    <scope>NUCLEOTIDE SEQUENCE [LARGE SCALE GENOMIC DNA]</scope>
    <source>
        <strain evidence="1">Ribe_18-Q3-R11-54_MAXAC.273</strain>
    </source>
</reference>
<evidence type="ECO:0008006" key="3">
    <source>
        <dbReference type="Google" id="ProtNLM"/>
    </source>
</evidence>
<organism evidence="1 2">
    <name type="scientific">Candidatus Opimibacter skivensis</name>
    <dbReference type="NCBI Taxonomy" id="2982028"/>
    <lineage>
        <taxon>Bacteria</taxon>
        <taxon>Pseudomonadati</taxon>
        <taxon>Bacteroidota</taxon>
        <taxon>Saprospiria</taxon>
        <taxon>Saprospirales</taxon>
        <taxon>Saprospiraceae</taxon>
        <taxon>Candidatus Opimibacter</taxon>
    </lineage>
</organism>
<dbReference type="Proteomes" id="UP000808337">
    <property type="component" value="Unassembled WGS sequence"/>
</dbReference>
<dbReference type="AlphaFoldDB" id="A0A9D7STX2"/>
<name>A0A9D7STX2_9BACT</name>
<protein>
    <recommendedName>
        <fullName evidence="3">Gliding motility-associated C-terminal domain-containing protein</fullName>
    </recommendedName>
</protein>
<evidence type="ECO:0000313" key="2">
    <source>
        <dbReference type="Proteomes" id="UP000808337"/>
    </source>
</evidence>
<dbReference type="EMBL" id="JADKGY010000001">
    <property type="protein sequence ID" value="MBK9980929.1"/>
    <property type="molecule type" value="Genomic_DNA"/>
</dbReference>